<dbReference type="InterPro" id="IPR035974">
    <property type="entry name" value="Rap/Ran-GAP_sf"/>
</dbReference>
<dbReference type="PANTHER" id="PTHR21344:SF1">
    <property type="entry name" value="RAL GTPASE-ACTIVATING PROTEIN SUBUNIT BETA"/>
    <property type="match status" value="1"/>
</dbReference>
<dbReference type="InterPro" id="IPR039930">
    <property type="entry name" value="RALGAPB"/>
</dbReference>
<dbReference type="Ensembl" id="ENSCINT00000027418.2">
    <property type="protein sequence ID" value="ENSCINP00000027172.2"/>
    <property type="gene ID" value="ENSCING00000000358.3"/>
</dbReference>
<dbReference type="PROSITE" id="PS50085">
    <property type="entry name" value="RAPGAP"/>
    <property type="match status" value="1"/>
</dbReference>
<dbReference type="InParanoid" id="F6UKQ2"/>
<evidence type="ECO:0000313" key="5">
    <source>
        <dbReference type="Proteomes" id="UP000008144"/>
    </source>
</evidence>
<dbReference type="InterPro" id="IPR000331">
    <property type="entry name" value="Rap/Ran_GAP_dom"/>
</dbReference>
<dbReference type="GeneTree" id="ENSGT00700000104550"/>
<protein>
    <recommendedName>
        <fullName evidence="3">Rap-GAP domain-containing protein</fullName>
    </recommendedName>
</protein>
<organism evidence="4 5">
    <name type="scientific">Ciona intestinalis</name>
    <name type="common">Transparent sea squirt</name>
    <name type="synonym">Ascidia intestinalis</name>
    <dbReference type="NCBI Taxonomy" id="7719"/>
    <lineage>
        <taxon>Eukaryota</taxon>
        <taxon>Metazoa</taxon>
        <taxon>Chordata</taxon>
        <taxon>Tunicata</taxon>
        <taxon>Ascidiacea</taxon>
        <taxon>Phlebobranchia</taxon>
        <taxon>Cionidae</taxon>
        <taxon>Ciona</taxon>
    </lineage>
</organism>
<reference evidence="4" key="2">
    <citation type="submission" date="2025-08" db="UniProtKB">
        <authorList>
            <consortium name="Ensembl"/>
        </authorList>
    </citation>
    <scope>IDENTIFICATION</scope>
</reference>
<proteinExistence type="predicted"/>
<dbReference type="PANTHER" id="PTHR21344">
    <property type="entry name" value="RAL GTPASE-ACTIVATING PROTEIN SUBUNIT BETA"/>
    <property type="match status" value="1"/>
</dbReference>
<keyword evidence="5" id="KW-1185">Reference proteome</keyword>
<feature type="compositionally biased region" description="Basic and acidic residues" evidence="2">
    <location>
        <begin position="108"/>
        <end position="120"/>
    </location>
</feature>
<feature type="domain" description="Rap-GAP" evidence="3">
    <location>
        <begin position="244"/>
        <end position="537"/>
    </location>
</feature>
<keyword evidence="1" id="KW-0343">GTPase activation</keyword>
<name>F6UKQ2_CIOIN</name>
<feature type="region of interest" description="Disordered" evidence="2">
    <location>
        <begin position="392"/>
        <end position="418"/>
    </location>
</feature>
<dbReference type="AlphaFoldDB" id="F6UKQ2"/>
<dbReference type="OMA" id="NATHEPM"/>
<feature type="region of interest" description="Disordered" evidence="2">
    <location>
        <begin position="90"/>
        <end position="123"/>
    </location>
</feature>
<dbReference type="Gene3D" id="3.40.50.11210">
    <property type="entry name" value="Rap/Ran-GAP"/>
    <property type="match status" value="1"/>
</dbReference>
<dbReference type="SUPFAM" id="SSF111347">
    <property type="entry name" value="Rap/Ran-GAP"/>
    <property type="match status" value="1"/>
</dbReference>
<reference evidence="4" key="3">
    <citation type="submission" date="2025-09" db="UniProtKB">
        <authorList>
            <consortium name="Ensembl"/>
        </authorList>
    </citation>
    <scope>IDENTIFICATION</scope>
</reference>
<dbReference type="HOGENOM" id="CLU_005005_2_0_1"/>
<dbReference type="STRING" id="7719.ENSCINP00000027172"/>
<accession>F6UKQ2</accession>
<dbReference type="GO" id="GO:0005096">
    <property type="term" value="F:GTPase activator activity"/>
    <property type="evidence" value="ECO:0007669"/>
    <property type="project" value="UniProtKB-KW"/>
</dbReference>
<evidence type="ECO:0000259" key="3">
    <source>
        <dbReference type="PROSITE" id="PS50085"/>
    </source>
</evidence>
<dbReference type="Proteomes" id="UP000008144">
    <property type="component" value="Unassembled WGS sequence"/>
</dbReference>
<dbReference type="GO" id="GO:0051056">
    <property type="term" value="P:regulation of small GTPase mediated signal transduction"/>
    <property type="evidence" value="ECO:0007669"/>
    <property type="project" value="InterPro"/>
</dbReference>
<sequence length="588" mass="64737">VFEHLGGFPTPCTPSTTCSLLDERTLLSHASGGNDITMSDAVKRFRYFSLHNGALLSLLEDNLGNEQAEPVPTVTMVIRGVSGRKVWAGQLRQTPREDDMTPDSYLTQHDRPSPELDRGTPTKPYYRTFPEEVDNIPLVNADVSIPLLSEVPDPQQMIEISKLGKLIETQIQYDEEVTRQVNATHEPMHGCTPLPPTNEFQSARLLLSHMNHLTLGSVKANMDERRGPDLVMLASNEPSFAADLVSLDTTPSRHHDTVFAFYIKQGQTKRDEILRNVSDPGISLHPAFGEFLLSLGWVVPVATHPGWNGRGSSVYIINYDITDSINLNDHPPGVFNGDEYLLYYADCGTEVAFIVPRLPPGGAVEVDGEESRSTVKLSLDLSTTASVTSQVLPPFKESPTSPTNPSLPRKKPFTPRPQATPDAPIALVWAETYDCFESFDVNEVVVDLSLDEADLNVTTNCIISIKKPTIIKDPVVIFIHPLESGLFRLLVKGQNATKGGVAAPLVSGMVVSRRGLGGAVRMTCVNICNRRRLGSDNHVPPHVKRKQAINEISSKYQRRCTQPDFYTSIFTEGIMTSSNNNEMLAAQS</sequence>
<reference evidence="5" key="1">
    <citation type="journal article" date="2002" name="Science">
        <title>The draft genome of Ciona intestinalis: insights into chordate and vertebrate origins.</title>
        <authorList>
            <person name="Dehal P."/>
            <person name="Satou Y."/>
            <person name="Campbell R.K."/>
            <person name="Chapman J."/>
            <person name="Degnan B."/>
            <person name="De Tomaso A."/>
            <person name="Davidson B."/>
            <person name="Di Gregorio A."/>
            <person name="Gelpke M."/>
            <person name="Goodstein D.M."/>
            <person name="Harafuji N."/>
            <person name="Hastings K.E."/>
            <person name="Ho I."/>
            <person name="Hotta K."/>
            <person name="Huang W."/>
            <person name="Kawashima T."/>
            <person name="Lemaire P."/>
            <person name="Martinez D."/>
            <person name="Meinertzhagen I.A."/>
            <person name="Necula S."/>
            <person name="Nonaka M."/>
            <person name="Putnam N."/>
            <person name="Rash S."/>
            <person name="Saiga H."/>
            <person name="Satake M."/>
            <person name="Terry A."/>
            <person name="Yamada L."/>
            <person name="Wang H.G."/>
            <person name="Awazu S."/>
            <person name="Azumi K."/>
            <person name="Boore J."/>
            <person name="Branno M."/>
            <person name="Chin-Bow S."/>
            <person name="DeSantis R."/>
            <person name="Doyle S."/>
            <person name="Francino P."/>
            <person name="Keys D.N."/>
            <person name="Haga S."/>
            <person name="Hayashi H."/>
            <person name="Hino K."/>
            <person name="Imai K.S."/>
            <person name="Inaba K."/>
            <person name="Kano S."/>
            <person name="Kobayashi K."/>
            <person name="Kobayashi M."/>
            <person name="Lee B.I."/>
            <person name="Makabe K.W."/>
            <person name="Manohar C."/>
            <person name="Matassi G."/>
            <person name="Medina M."/>
            <person name="Mochizuki Y."/>
            <person name="Mount S."/>
            <person name="Morishita T."/>
            <person name="Miura S."/>
            <person name="Nakayama A."/>
            <person name="Nishizaka S."/>
            <person name="Nomoto H."/>
            <person name="Ohta F."/>
            <person name="Oishi K."/>
            <person name="Rigoutsos I."/>
            <person name="Sano M."/>
            <person name="Sasaki A."/>
            <person name="Sasakura Y."/>
            <person name="Shoguchi E."/>
            <person name="Shin-i T."/>
            <person name="Spagnuolo A."/>
            <person name="Stainier D."/>
            <person name="Suzuki M.M."/>
            <person name="Tassy O."/>
            <person name="Takatori N."/>
            <person name="Tokuoka M."/>
            <person name="Yagi K."/>
            <person name="Yoshizaki F."/>
            <person name="Wada S."/>
            <person name="Zhang C."/>
            <person name="Hyatt P.D."/>
            <person name="Larimer F."/>
            <person name="Detter C."/>
            <person name="Doggett N."/>
            <person name="Glavina T."/>
            <person name="Hawkins T."/>
            <person name="Richardson P."/>
            <person name="Lucas S."/>
            <person name="Kohara Y."/>
            <person name="Levine M."/>
            <person name="Satoh N."/>
            <person name="Rokhsar D.S."/>
        </authorList>
    </citation>
    <scope>NUCLEOTIDE SEQUENCE [LARGE SCALE GENOMIC DNA]</scope>
</reference>
<evidence type="ECO:0000256" key="1">
    <source>
        <dbReference type="ARBA" id="ARBA00022468"/>
    </source>
</evidence>
<evidence type="ECO:0000313" key="4">
    <source>
        <dbReference type="Ensembl" id="ENSCINP00000027172.2"/>
    </source>
</evidence>
<evidence type="ECO:0000256" key="2">
    <source>
        <dbReference type="SAM" id="MobiDB-lite"/>
    </source>
</evidence>